<name>A0AAN6T019_9PEZI</name>
<accession>A0AAN6T019</accession>
<feature type="region of interest" description="Disordered" evidence="1">
    <location>
        <begin position="1"/>
        <end position="71"/>
    </location>
</feature>
<protein>
    <submittedName>
        <fullName evidence="2">Uncharacterized protein</fullName>
    </submittedName>
</protein>
<evidence type="ECO:0000313" key="2">
    <source>
        <dbReference type="EMBL" id="KAK4099074.1"/>
    </source>
</evidence>
<organism evidence="2 3">
    <name type="scientific">Parathielavia hyrcaniae</name>
    <dbReference type="NCBI Taxonomy" id="113614"/>
    <lineage>
        <taxon>Eukaryota</taxon>
        <taxon>Fungi</taxon>
        <taxon>Dikarya</taxon>
        <taxon>Ascomycota</taxon>
        <taxon>Pezizomycotina</taxon>
        <taxon>Sordariomycetes</taxon>
        <taxon>Sordariomycetidae</taxon>
        <taxon>Sordariales</taxon>
        <taxon>Chaetomiaceae</taxon>
        <taxon>Parathielavia</taxon>
    </lineage>
</organism>
<feature type="compositionally biased region" description="Low complexity" evidence="1">
    <location>
        <begin position="21"/>
        <end position="38"/>
    </location>
</feature>
<dbReference type="Proteomes" id="UP001305647">
    <property type="component" value="Unassembled WGS sequence"/>
</dbReference>
<proteinExistence type="predicted"/>
<reference evidence="2" key="2">
    <citation type="submission" date="2023-05" db="EMBL/GenBank/DDBJ databases">
        <authorList>
            <consortium name="Lawrence Berkeley National Laboratory"/>
            <person name="Steindorff A."/>
            <person name="Hensen N."/>
            <person name="Bonometti L."/>
            <person name="Westerberg I."/>
            <person name="Brannstrom I.O."/>
            <person name="Guillou S."/>
            <person name="Cros-Aarteil S."/>
            <person name="Calhoun S."/>
            <person name="Haridas S."/>
            <person name="Kuo A."/>
            <person name="Mondo S."/>
            <person name="Pangilinan J."/>
            <person name="Riley R."/>
            <person name="Labutti K."/>
            <person name="Andreopoulos B."/>
            <person name="Lipzen A."/>
            <person name="Chen C."/>
            <person name="Yanf M."/>
            <person name="Daum C."/>
            <person name="Ng V."/>
            <person name="Clum A."/>
            <person name="Ohm R."/>
            <person name="Martin F."/>
            <person name="Silar P."/>
            <person name="Natvig D."/>
            <person name="Lalanne C."/>
            <person name="Gautier V."/>
            <person name="Ament-Velasquez S.L."/>
            <person name="Kruys A."/>
            <person name="Hutchinson M.I."/>
            <person name="Powell A.J."/>
            <person name="Barry K."/>
            <person name="Miller A.N."/>
            <person name="Grigoriev I.V."/>
            <person name="Debuchy R."/>
            <person name="Gladieux P."/>
            <person name="Thoren M.H."/>
            <person name="Johannesson H."/>
        </authorList>
    </citation>
    <scope>NUCLEOTIDE SEQUENCE</scope>
    <source>
        <strain evidence="2">CBS 757.83</strain>
    </source>
</reference>
<dbReference type="AlphaFoldDB" id="A0AAN6T019"/>
<reference evidence="2" key="1">
    <citation type="journal article" date="2023" name="Mol. Phylogenet. Evol.">
        <title>Genome-scale phylogeny and comparative genomics of the fungal order Sordariales.</title>
        <authorList>
            <person name="Hensen N."/>
            <person name="Bonometti L."/>
            <person name="Westerberg I."/>
            <person name="Brannstrom I.O."/>
            <person name="Guillou S."/>
            <person name="Cros-Aarteil S."/>
            <person name="Calhoun S."/>
            <person name="Haridas S."/>
            <person name="Kuo A."/>
            <person name="Mondo S."/>
            <person name="Pangilinan J."/>
            <person name="Riley R."/>
            <person name="LaButti K."/>
            <person name="Andreopoulos B."/>
            <person name="Lipzen A."/>
            <person name="Chen C."/>
            <person name="Yan M."/>
            <person name="Daum C."/>
            <person name="Ng V."/>
            <person name="Clum A."/>
            <person name="Steindorff A."/>
            <person name="Ohm R.A."/>
            <person name="Martin F."/>
            <person name="Silar P."/>
            <person name="Natvig D.O."/>
            <person name="Lalanne C."/>
            <person name="Gautier V."/>
            <person name="Ament-Velasquez S.L."/>
            <person name="Kruys A."/>
            <person name="Hutchinson M.I."/>
            <person name="Powell A.J."/>
            <person name="Barry K."/>
            <person name="Miller A.N."/>
            <person name="Grigoriev I.V."/>
            <person name="Debuchy R."/>
            <person name="Gladieux P."/>
            <person name="Hiltunen Thoren M."/>
            <person name="Johannesson H."/>
        </authorList>
    </citation>
    <scope>NUCLEOTIDE SEQUENCE</scope>
    <source>
        <strain evidence="2">CBS 757.83</strain>
    </source>
</reference>
<sequence>MDHARAGYNKLRSEPGPPAQSRPSAYSARAYRTASPYSQAAKAERRQTEQRSAMGGWPARGASNPSIGADYTQDSHQRLADVARSYDPGRVERNESRQSLHEKYVAMMEYDRRMDEEQQGRGF</sequence>
<evidence type="ECO:0000313" key="3">
    <source>
        <dbReference type="Proteomes" id="UP001305647"/>
    </source>
</evidence>
<gene>
    <name evidence="2" type="ORF">N658DRAFT_560553</name>
</gene>
<comment type="caution">
    <text evidence="2">The sequence shown here is derived from an EMBL/GenBank/DDBJ whole genome shotgun (WGS) entry which is preliminary data.</text>
</comment>
<evidence type="ECO:0000256" key="1">
    <source>
        <dbReference type="SAM" id="MobiDB-lite"/>
    </source>
</evidence>
<dbReference type="EMBL" id="MU863652">
    <property type="protein sequence ID" value="KAK4099074.1"/>
    <property type="molecule type" value="Genomic_DNA"/>
</dbReference>
<keyword evidence="3" id="KW-1185">Reference proteome</keyword>